<organism evidence="13 14">
    <name type="scientific">Lacibacter cauensis</name>
    <dbReference type="NCBI Taxonomy" id="510947"/>
    <lineage>
        <taxon>Bacteria</taxon>
        <taxon>Pseudomonadati</taxon>
        <taxon>Bacteroidota</taxon>
        <taxon>Chitinophagia</taxon>
        <taxon>Chitinophagales</taxon>
        <taxon>Chitinophagaceae</taxon>
        <taxon>Lacibacter</taxon>
    </lineage>
</organism>
<dbReference type="SUPFAM" id="SSF81665">
    <property type="entry name" value="Calcium ATPase, transmembrane domain M"/>
    <property type="match status" value="1"/>
</dbReference>
<gene>
    <name evidence="13" type="ORF">IQ13_4280</name>
</gene>
<dbReference type="GO" id="GO:0043682">
    <property type="term" value="F:P-type divalent copper transporter activity"/>
    <property type="evidence" value="ECO:0007669"/>
    <property type="project" value="TreeGrafter"/>
</dbReference>
<dbReference type="NCBIfam" id="TIGR01511">
    <property type="entry name" value="ATPase-IB1_Cu"/>
    <property type="match status" value="1"/>
</dbReference>
<dbReference type="PANTHER" id="PTHR43520:SF8">
    <property type="entry name" value="P-TYPE CU(+) TRANSPORTER"/>
    <property type="match status" value="1"/>
</dbReference>
<dbReference type="InterPro" id="IPR027256">
    <property type="entry name" value="P-typ_ATPase_IB"/>
</dbReference>
<comment type="caution">
    <text evidence="13">The sequence shown here is derived from an EMBL/GenBank/DDBJ whole genome shotgun (WGS) entry which is preliminary data.</text>
</comment>
<dbReference type="SFLD" id="SFLDS00003">
    <property type="entry name" value="Haloacid_Dehalogenase"/>
    <property type="match status" value="1"/>
</dbReference>
<keyword evidence="5 10" id="KW-0547">Nucleotide-binding</keyword>
<dbReference type="GO" id="GO:0055070">
    <property type="term" value="P:copper ion homeostasis"/>
    <property type="evidence" value="ECO:0007669"/>
    <property type="project" value="TreeGrafter"/>
</dbReference>
<feature type="transmembrane region" description="Helical" evidence="10">
    <location>
        <begin position="221"/>
        <end position="238"/>
    </location>
</feature>
<dbReference type="GO" id="GO:0005886">
    <property type="term" value="C:plasma membrane"/>
    <property type="evidence" value="ECO:0007669"/>
    <property type="project" value="UniProtKB-SubCell"/>
</dbReference>
<keyword evidence="6 10" id="KW-0067">ATP-binding</keyword>
<dbReference type="NCBIfam" id="TIGR01525">
    <property type="entry name" value="ATPase-IB_hvy"/>
    <property type="match status" value="1"/>
</dbReference>
<feature type="transmembrane region" description="Helical" evidence="10">
    <location>
        <begin position="405"/>
        <end position="425"/>
    </location>
</feature>
<feature type="transmembrane region" description="Helical" evidence="10">
    <location>
        <begin position="130"/>
        <end position="150"/>
    </location>
</feature>
<comment type="similarity">
    <text evidence="2 10">Belongs to the cation transport ATPase (P-type) (TC 3.A.3) family. Type IB subfamily.</text>
</comment>
<sequence>MEHNHYNQQRYTCPMHSEIVKNEPGSCPKCGMNLVPVDAKEKEHSHLQHQHTESKKEAIASHEGHVAPVVEMRTSQGFQKYTCPMHPQVVQDGPGKCPLCGMTLVPLAKPGKHDGHDAHSSGIADFKKRFYVVLILTIPVMLLSEMIQHWLNIHFSFPGSKYILLVLSSVVFFYGGWPFLKGLVGEMRAKNPGMMTLVAFAISVAYIYSVATVFGLKGMDFFWELATLILIMLLGHWIEMRSVAGASRELELLVQLMPDDAHLVNGENITDVKTESLKENDVILIKPGEKVAADGVIVDGESYLNESMLTGESKPVEKTKGDKVIAGSINGNGAIKVSVSHSAGNSYLSQVIKLVQDAQKSKSRTQLIADKAARWLTLIAIVAGITTFLVWYLSGKDLAFSIERMVTVIVICCPHALGLAVPLVVAKSTALSAKHGLLIKNRTAFENARKITTLVFDKTGTLTVGKFQVVRYVTHNDKYTQEQVLQYAAALEQNSEHPIATGITAKAKELNLELPVVTGFEAITGKGITGIIDSKDIMVVSPGYLKEKFTFLTKDSVVKEEETLVFVLIDDDIAGSIALADEIRPESADAIKTLHENNIKAILLTGDNATVAKGVSERLGMDSFIAEVLPHQKLEKIKELQSKGEYVAMTGDGVNDAPALAQANVGIAVGSGSDIAAETAGIVLVNSNPKDVVSLIQFGKATYRKMIQNLIWATGYNVVALPLAAGVLYKMGILLSPAAGAVLMSVSTVVVAINASLLKVK</sequence>
<keyword evidence="14" id="KW-1185">Reference proteome</keyword>
<dbReference type="InterPro" id="IPR023214">
    <property type="entry name" value="HAD_sf"/>
</dbReference>
<comment type="subcellular location">
    <subcellularLocation>
        <location evidence="10">Cell membrane</location>
    </subcellularLocation>
    <subcellularLocation>
        <location evidence="1">Endomembrane system</location>
        <topology evidence="1">Multi-pass membrane protein</topology>
    </subcellularLocation>
</comment>
<dbReference type="Gene3D" id="3.40.50.1000">
    <property type="entry name" value="HAD superfamily/HAD-like"/>
    <property type="match status" value="1"/>
</dbReference>
<dbReference type="SFLD" id="SFLDG00002">
    <property type="entry name" value="C1.7:_P-type_atpase_like"/>
    <property type="match status" value="1"/>
</dbReference>
<evidence type="ECO:0000256" key="3">
    <source>
        <dbReference type="ARBA" id="ARBA00022692"/>
    </source>
</evidence>
<proteinExistence type="inferred from homology"/>
<dbReference type="PANTHER" id="PTHR43520">
    <property type="entry name" value="ATP7, ISOFORM B"/>
    <property type="match status" value="1"/>
</dbReference>
<dbReference type="Pfam" id="PF00122">
    <property type="entry name" value="E1-E2_ATPase"/>
    <property type="match status" value="1"/>
</dbReference>
<dbReference type="SUPFAM" id="SSF81653">
    <property type="entry name" value="Calcium ATPase, transduction domain A"/>
    <property type="match status" value="1"/>
</dbReference>
<evidence type="ECO:0000256" key="10">
    <source>
        <dbReference type="RuleBase" id="RU362081"/>
    </source>
</evidence>
<dbReference type="GO" id="GO:0005524">
    <property type="term" value="F:ATP binding"/>
    <property type="evidence" value="ECO:0007669"/>
    <property type="project" value="UniProtKB-UniRule"/>
</dbReference>
<dbReference type="GO" id="GO:0005507">
    <property type="term" value="F:copper ion binding"/>
    <property type="evidence" value="ECO:0007669"/>
    <property type="project" value="TreeGrafter"/>
</dbReference>
<evidence type="ECO:0000259" key="12">
    <source>
        <dbReference type="Pfam" id="PF19335"/>
    </source>
</evidence>
<keyword evidence="8 10" id="KW-1133">Transmembrane helix</keyword>
<evidence type="ECO:0000259" key="11">
    <source>
        <dbReference type="Pfam" id="PF00122"/>
    </source>
</evidence>
<accession>A0A562S8B2</accession>
<dbReference type="SUPFAM" id="SSF56784">
    <property type="entry name" value="HAD-like"/>
    <property type="match status" value="1"/>
</dbReference>
<dbReference type="SFLD" id="SFLDF00027">
    <property type="entry name" value="p-type_atpase"/>
    <property type="match status" value="1"/>
</dbReference>
<keyword evidence="3 10" id="KW-0812">Transmembrane</keyword>
<dbReference type="AlphaFoldDB" id="A0A562S8B2"/>
<keyword evidence="9 10" id="KW-0472">Membrane</keyword>
<evidence type="ECO:0000256" key="8">
    <source>
        <dbReference type="ARBA" id="ARBA00022989"/>
    </source>
</evidence>
<evidence type="ECO:0000313" key="13">
    <source>
        <dbReference type="EMBL" id="TWI77681.1"/>
    </source>
</evidence>
<dbReference type="EMBL" id="VLLE01000009">
    <property type="protein sequence ID" value="TWI77681.1"/>
    <property type="molecule type" value="Genomic_DNA"/>
</dbReference>
<dbReference type="InterPro" id="IPR001757">
    <property type="entry name" value="P_typ_ATPase"/>
</dbReference>
<feature type="transmembrane region" description="Helical" evidence="10">
    <location>
        <begin position="372"/>
        <end position="393"/>
    </location>
</feature>
<evidence type="ECO:0000256" key="7">
    <source>
        <dbReference type="ARBA" id="ARBA00022967"/>
    </source>
</evidence>
<dbReference type="Pfam" id="PF19335">
    <property type="entry name" value="HMBD"/>
    <property type="match status" value="2"/>
</dbReference>
<evidence type="ECO:0000256" key="1">
    <source>
        <dbReference type="ARBA" id="ARBA00004127"/>
    </source>
</evidence>
<name>A0A562S8B2_9BACT</name>
<keyword evidence="10" id="KW-1003">Cell membrane</keyword>
<dbReference type="PRINTS" id="PR00119">
    <property type="entry name" value="CATATPASE"/>
</dbReference>
<dbReference type="NCBIfam" id="TIGR01494">
    <property type="entry name" value="ATPase_P-type"/>
    <property type="match status" value="1"/>
</dbReference>
<dbReference type="Proteomes" id="UP000316167">
    <property type="component" value="Unassembled WGS sequence"/>
</dbReference>
<dbReference type="InterPro" id="IPR044492">
    <property type="entry name" value="P_typ_ATPase_HD_dom"/>
</dbReference>
<feature type="transmembrane region" description="Helical" evidence="10">
    <location>
        <begin position="710"/>
        <end position="729"/>
    </location>
</feature>
<dbReference type="PRINTS" id="PR00943">
    <property type="entry name" value="CUATPASE"/>
</dbReference>
<dbReference type="RefSeq" id="WP_242009598.1">
    <property type="nucleotide sequence ID" value="NZ_VLLE01000009.1"/>
</dbReference>
<protein>
    <submittedName>
        <fullName evidence="13">Cu2+-exporting ATPase</fullName>
    </submittedName>
</protein>
<evidence type="ECO:0000313" key="14">
    <source>
        <dbReference type="Proteomes" id="UP000316167"/>
    </source>
</evidence>
<feature type="domain" description="Heavy metal binding" evidence="12">
    <location>
        <begin position="80"/>
        <end position="106"/>
    </location>
</feature>
<feature type="transmembrane region" description="Helical" evidence="10">
    <location>
        <begin position="735"/>
        <end position="758"/>
    </location>
</feature>
<evidence type="ECO:0000256" key="6">
    <source>
        <dbReference type="ARBA" id="ARBA00022840"/>
    </source>
</evidence>
<evidence type="ECO:0000256" key="9">
    <source>
        <dbReference type="ARBA" id="ARBA00023136"/>
    </source>
</evidence>
<keyword evidence="4 10" id="KW-0479">Metal-binding</keyword>
<keyword evidence="7" id="KW-1278">Translocase</keyword>
<dbReference type="FunFam" id="2.70.150.10:FF:000002">
    <property type="entry name" value="Copper-transporting ATPase 1, putative"/>
    <property type="match status" value="1"/>
</dbReference>
<dbReference type="GO" id="GO:0016887">
    <property type="term" value="F:ATP hydrolysis activity"/>
    <property type="evidence" value="ECO:0007669"/>
    <property type="project" value="InterPro"/>
</dbReference>
<feature type="transmembrane region" description="Helical" evidence="10">
    <location>
        <begin position="192"/>
        <end position="215"/>
    </location>
</feature>
<dbReference type="Pfam" id="PF00702">
    <property type="entry name" value="Hydrolase"/>
    <property type="match status" value="1"/>
</dbReference>
<feature type="domain" description="Heavy metal binding" evidence="12">
    <location>
        <begin position="11"/>
        <end position="37"/>
    </location>
</feature>
<dbReference type="InterPro" id="IPR008250">
    <property type="entry name" value="ATPase_P-typ_transduc_dom_A_sf"/>
</dbReference>
<feature type="transmembrane region" description="Helical" evidence="10">
    <location>
        <begin position="162"/>
        <end position="180"/>
    </location>
</feature>
<evidence type="ECO:0000256" key="4">
    <source>
        <dbReference type="ARBA" id="ARBA00022723"/>
    </source>
</evidence>
<dbReference type="Gene3D" id="3.40.1110.10">
    <property type="entry name" value="Calcium-transporting ATPase, cytoplasmic domain N"/>
    <property type="match status" value="1"/>
</dbReference>
<feature type="domain" description="P-type ATPase A" evidence="11">
    <location>
        <begin position="256"/>
        <end position="356"/>
    </location>
</feature>
<dbReference type="InterPro" id="IPR023299">
    <property type="entry name" value="ATPase_P-typ_cyto_dom_N"/>
</dbReference>
<evidence type="ECO:0000256" key="2">
    <source>
        <dbReference type="ARBA" id="ARBA00006024"/>
    </source>
</evidence>
<dbReference type="GO" id="GO:0012505">
    <property type="term" value="C:endomembrane system"/>
    <property type="evidence" value="ECO:0007669"/>
    <property type="project" value="UniProtKB-SubCell"/>
</dbReference>
<dbReference type="Gene3D" id="2.70.150.10">
    <property type="entry name" value="Calcium-transporting ATPase, cytoplasmic transduction domain A"/>
    <property type="match status" value="1"/>
</dbReference>
<dbReference type="PROSITE" id="PS00154">
    <property type="entry name" value="ATPASE_E1_E2"/>
    <property type="match status" value="1"/>
</dbReference>
<dbReference type="InterPro" id="IPR059000">
    <property type="entry name" value="ATPase_P-type_domA"/>
</dbReference>
<evidence type="ECO:0000256" key="5">
    <source>
        <dbReference type="ARBA" id="ARBA00022741"/>
    </source>
</evidence>
<dbReference type="InterPro" id="IPR036412">
    <property type="entry name" value="HAD-like_sf"/>
</dbReference>
<dbReference type="InterPro" id="IPR023298">
    <property type="entry name" value="ATPase_P-typ_TM_dom_sf"/>
</dbReference>
<dbReference type="InterPro" id="IPR018303">
    <property type="entry name" value="ATPase_P-typ_P_site"/>
</dbReference>
<reference evidence="13 14" key="1">
    <citation type="journal article" date="2015" name="Stand. Genomic Sci.">
        <title>Genomic Encyclopedia of Bacterial and Archaeal Type Strains, Phase III: the genomes of soil and plant-associated and newly described type strains.</title>
        <authorList>
            <person name="Whitman W.B."/>
            <person name="Woyke T."/>
            <person name="Klenk H.P."/>
            <person name="Zhou Y."/>
            <person name="Lilburn T.G."/>
            <person name="Beck B.J."/>
            <person name="De Vos P."/>
            <person name="Vandamme P."/>
            <person name="Eisen J.A."/>
            <person name="Garrity G."/>
            <person name="Hugenholtz P."/>
            <person name="Kyrpides N.C."/>
        </authorList>
    </citation>
    <scope>NUCLEOTIDE SEQUENCE [LARGE SCALE GENOMIC DNA]</scope>
    <source>
        <strain evidence="13 14">CGMCC 1.7271</strain>
    </source>
</reference>
<dbReference type="InterPro" id="IPR045800">
    <property type="entry name" value="HMBD"/>
</dbReference>